<feature type="transmembrane region" description="Helical" evidence="2">
    <location>
        <begin position="463"/>
        <end position="487"/>
    </location>
</feature>
<proteinExistence type="predicted"/>
<accession>A0A7Y6NHP5</accession>
<dbReference type="Pfam" id="PF10145">
    <property type="entry name" value="PhageMin_Tail"/>
    <property type="match status" value="1"/>
</dbReference>
<evidence type="ECO:0000256" key="1">
    <source>
        <dbReference type="ARBA" id="ARBA00022612"/>
    </source>
</evidence>
<dbReference type="AlphaFoldDB" id="A0A7Y6NHP5"/>
<name>A0A7Y6NHP5_9GAMM</name>
<dbReference type="RefSeq" id="WP_069729994.1">
    <property type="nucleotide sequence ID" value="NZ_JABWPE010000031.1"/>
</dbReference>
<keyword evidence="2" id="KW-0812">Transmembrane</keyword>
<dbReference type="NCBIfam" id="TIGR01760">
    <property type="entry name" value="tape_meas_TP901"/>
    <property type="match status" value="1"/>
</dbReference>
<dbReference type="GeneID" id="57347468"/>
<dbReference type="PANTHER" id="PTHR37813">
    <property type="entry name" value="FELS-2 PROPHAGE PROTEIN"/>
    <property type="match status" value="1"/>
</dbReference>
<reference evidence="4 5" key="1">
    <citation type="submission" date="2020-05" db="EMBL/GenBank/DDBJ databases">
        <title>Whole Genome Sequences of Enterobacteriales Associated with the International Space Station.</title>
        <authorList>
            <person name="Bharadwaj A."/>
            <person name="Daudu R."/>
            <person name="Singh N."/>
            <person name="Wood J."/>
            <person name="Debieu M."/>
            <person name="Mason C."/>
            <person name="Wang C."/>
            <person name="Venkateswaran K."/>
        </authorList>
    </citation>
    <scope>NUCLEOTIDE SEQUENCE [LARGE SCALE GENOMIC DNA]</scope>
    <source>
        <strain evidence="4 5">IF5SW-B1</strain>
    </source>
</reference>
<organism evidence="4 5">
    <name type="scientific">Pantoea brenneri</name>
    <dbReference type="NCBI Taxonomy" id="472694"/>
    <lineage>
        <taxon>Bacteria</taxon>
        <taxon>Pseudomonadati</taxon>
        <taxon>Pseudomonadota</taxon>
        <taxon>Gammaproteobacteria</taxon>
        <taxon>Enterobacterales</taxon>
        <taxon>Erwiniaceae</taxon>
        <taxon>Pantoea</taxon>
    </lineage>
</organism>
<evidence type="ECO:0000259" key="3">
    <source>
        <dbReference type="Pfam" id="PF10145"/>
    </source>
</evidence>
<protein>
    <submittedName>
        <fullName evidence="4">Phage tail tape measure protein</fullName>
    </submittedName>
</protein>
<feature type="transmembrane region" description="Helical" evidence="2">
    <location>
        <begin position="427"/>
        <end position="443"/>
    </location>
</feature>
<keyword evidence="2" id="KW-0472">Membrane</keyword>
<feature type="domain" description="Phage tail tape measure protein" evidence="3">
    <location>
        <begin position="89"/>
        <end position="294"/>
    </location>
</feature>
<comment type="caution">
    <text evidence="4">The sequence shown here is derived from an EMBL/GenBank/DDBJ whole genome shotgun (WGS) entry which is preliminary data.</text>
</comment>
<dbReference type="Proteomes" id="UP000566985">
    <property type="component" value="Unassembled WGS sequence"/>
</dbReference>
<gene>
    <name evidence="4" type="ORF">HU668_20070</name>
</gene>
<dbReference type="EMBL" id="JABWPM010000031">
    <property type="protein sequence ID" value="NUY98752.1"/>
    <property type="molecule type" value="Genomic_DNA"/>
</dbReference>
<evidence type="ECO:0000313" key="4">
    <source>
        <dbReference type="EMBL" id="NUY98752.1"/>
    </source>
</evidence>
<sequence length="627" mass="66226">MAEFELKALITGVDRLSPALGRMQKNLRRFRKDAEEAGRGGVAMAGGLAAGLTGSLVAFAKQEDAATGLKVAMMDASGAVGSDFEKINKLAIGLGNKLPGTTADFQNMMQMLVRQGIPAQNILSGVGEASAYLAVQLKKTPEAAAEFAAKMQDATGTASKDMMGLFDTIQKAFYLGVDDTNMLSFFTNVSSVTKMVSKDGLTAARALAPIAVIMDQMGTQGETAGNAIRKIFQAGFDTKKMNAANKLLSRKGIKLDFTDGKGEFGGLDNLFNQLNKLQSLTTKQKTTIIKQIFGDDGDTLAVLNALIDKGKSGYDEIQGKMGRQANLNKRVDAQLSTLTNLWDSMTGTAVNGLAAIGGAFSGDAKKLVAWLGDISERFTEFADKNPKVIRGAFGIAAGFVGVKLALLGVNFALGLLGRGLKLSPMGIFLRLAALGIGLLISNWDKFGPVVEKVWTKIDGLAGLLGDMNGIITGIGGLMVGAFTLQVIGSLTTATAKAGGLLAILSKIGKLSALTVSIAVALYMFEKLNEISDAATQKDGTDSFWESLKKRWKAGGWYNNEQQMKGDTGALTPQSMNVPLKRDDAAAQKGELKVSFENAPPGMRVAPAGGNLPWLDLDVGYNRFSTPN</sequence>
<feature type="transmembrane region" description="Helical" evidence="2">
    <location>
        <begin position="499"/>
        <end position="524"/>
    </location>
</feature>
<feature type="transmembrane region" description="Helical" evidence="2">
    <location>
        <begin position="392"/>
        <end position="415"/>
    </location>
</feature>
<dbReference type="InterPro" id="IPR010090">
    <property type="entry name" value="Phage_tape_meas"/>
</dbReference>
<evidence type="ECO:0000256" key="2">
    <source>
        <dbReference type="SAM" id="Phobius"/>
    </source>
</evidence>
<keyword evidence="2" id="KW-1133">Transmembrane helix</keyword>
<keyword evidence="1" id="KW-1188">Viral release from host cell</keyword>
<evidence type="ECO:0000313" key="5">
    <source>
        <dbReference type="Proteomes" id="UP000566985"/>
    </source>
</evidence>
<dbReference type="PANTHER" id="PTHR37813:SF1">
    <property type="entry name" value="FELS-2 PROPHAGE PROTEIN"/>
    <property type="match status" value="1"/>
</dbReference>